<dbReference type="InterPro" id="IPR034149">
    <property type="entry name" value="TOPRIM_TopoI"/>
</dbReference>
<dbReference type="SMART" id="SM00436">
    <property type="entry name" value="TOP1Bc"/>
    <property type="match status" value="1"/>
</dbReference>
<dbReference type="GO" id="GO:0003677">
    <property type="term" value="F:DNA binding"/>
    <property type="evidence" value="ECO:0007669"/>
    <property type="project" value="UniProtKB-KW"/>
</dbReference>
<dbReference type="EMBL" id="AP006491">
    <property type="protein sequence ID" value="BAM80118.1"/>
    <property type="molecule type" value="Genomic_DNA"/>
</dbReference>
<keyword evidence="8" id="KW-0413">Isomerase</keyword>
<dbReference type="InterPro" id="IPR023405">
    <property type="entry name" value="Topo_IA_core_domain"/>
</dbReference>
<dbReference type="Pfam" id="PF01131">
    <property type="entry name" value="Topoisom_bac"/>
    <property type="match status" value="1"/>
</dbReference>
<comment type="similarity">
    <text evidence="2">Belongs to the type IA topoisomerase family.</text>
</comment>
<dbReference type="InterPro" id="IPR006171">
    <property type="entry name" value="TOPRIM_dom"/>
</dbReference>
<dbReference type="KEGG" id="cme:CYME_CMI252C"/>
<feature type="region of interest" description="Disordered" evidence="9">
    <location>
        <begin position="883"/>
        <end position="951"/>
    </location>
</feature>
<keyword evidence="4" id="KW-0479">Metal-binding</keyword>
<dbReference type="EC" id="5.6.2.1" evidence="3"/>
<dbReference type="GO" id="GO:0006265">
    <property type="term" value="P:DNA topological change"/>
    <property type="evidence" value="ECO:0007669"/>
    <property type="project" value="InterPro"/>
</dbReference>
<dbReference type="Gene3D" id="1.10.290.10">
    <property type="entry name" value="Topoisomerase I, domain 4"/>
    <property type="match status" value="1"/>
</dbReference>
<keyword evidence="5" id="KW-0460">Magnesium</keyword>
<dbReference type="CDD" id="cd00186">
    <property type="entry name" value="TOP1Ac"/>
    <property type="match status" value="1"/>
</dbReference>
<dbReference type="InterPro" id="IPR000380">
    <property type="entry name" value="Topo_IA"/>
</dbReference>
<dbReference type="NCBIfam" id="TIGR01051">
    <property type="entry name" value="topA_bact"/>
    <property type="match status" value="1"/>
</dbReference>
<dbReference type="PANTHER" id="PTHR42785:SF1">
    <property type="entry name" value="DNA TOPOISOMERASE"/>
    <property type="match status" value="1"/>
</dbReference>
<evidence type="ECO:0000256" key="4">
    <source>
        <dbReference type="ARBA" id="ARBA00022723"/>
    </source>
</evidence>
<evidence type="ECO:0000256" key="8">
    <source>
        <dbReference type="ARBA" id="ARBA00023235"/>
    </source>
</evidence>
<dbReference type="CDD" id="cd03363">
    <property type="entry name" value="TOPRIM_TopoIA_TopoI"/>
    <property type="match status" value="1"/>
</dbReference>
<feature type="compositionally biased region" description="Basic residues" evidence="9">
    <location>
        <begin position="86"/>
        <end position="96"/>
    </location>
</feature>
<dbReference type="PRINTS" id="PR00417">
    <property type="entry name" value="PRTPISMRASEI"/>
</dbReference>
<keyword evidence="6" id="KW-0799">Topoisomerase</keyword>
<dbReference type="InterPro" id="IPR013824">
    <property type="entry name" value="Topo_IA_cen_sub1"/>
</dbReference>
<evidence type="ECO:0000256" key="9">
    <source>
        <dbReference type="SAM" id="MobiDB-lite"/>
    </source>
</evidence>
<dbReference type="InterPro" id="IPR013826">
    <property type="entry name" value="Topo_IA_cen_sub3"/>
</dbReference>
<feature type="domain" description="Topo IA-type catalytic" evidence="11">
    <location>
        <begin position="279"/>
        <end position="764"/>
    </location>
</feature>
<dbReference type="HOGENOM" id="CLU_002929_2_1_1"/>
<keyword evidence="13" id="KW-1185">Reference proteome</keyword>
<dbReference type="HAMAP" id="MF_00952">
    <property type="entry name" value="Topoisom_1_prok"/>
    <property type="match status" value="1"/>
</dbReference>
<evidence type="ECO:0000259" key="11">
    <source>
        <dbReference type="PROSITE" id="PS52039"/>
    </source>
</evidence>
<evidence type="ECO:0000313" key="12">
    <source>
        <dbReference type="EMBL" id="BAM80118.1"/>
    </source>
</evidence>
<feature type="compositionally biased region" description="Low complexity" evidence="9">
    <location>
        <begin position="899"/>
        <end position="912"/>
    </location>
</feature>
<dbReference type="OrthoDB" id="38765at2759"/>
<evidence type="ECO:0000259" key="10">
    <source>
        <dbReference type="PROSITE" id="PS50880"/>
    </source>
</evidence>
<dbReference type="InterPro" id="IPR025589">
    <property type="entry name" value="Toprim_C_rpt"/>
</dbReference>
<dbReference type="PROSITE" id="PS52039">
    <property type="entry name" value="TOPO_IA_2"/>
    <property type="match status" value="1"/>
</dbReference>
<dbReference type="Proteomes" id="UP000007014">
    <property type="component" value="Chromosome 9"/>
</dbReference>
<dbReference type="GO" id="GO:0046872">
    <property type="term" value="F:metal ion binding"/>
    <property type="evidence" value="ECO:0007669"/>
    <property type="project" value="UniProtKB-KW"/>
</dbReference>
<dbReference type="PANTHER" id="PTHR42785">
    <property type="entry name" value="DNA TOPOISOMERASE, TYPE IA, CORE"/>
    <property type="match status" value="1"/>
</dbReference>
<dbReference type="Gene3D" id="2.70.20.10">
    <property type="entry name" value="Topoisomerase I, domain 3"/>
    <property type="match status" value="1"/>
</dbReference>
<dbReference type="GeneID" id="16993696"/>
<evidence type="ECO:0000256" key="6">
    <source>
        <dbReference type="ARBA" id="ARBA00023029"/>
    </source>
</evidence>
<dbReference type="SMART" id="SM00493">
    <property type="entry name" value="TOPRIM"/>
    <property type="match status" value="1"/>
</dbReference>
<reference evidence="12 13" key="2">
    <citation type="journal article" date="2007" name="BMC Biol.">
        <title>A 100%-complete sequence reveals unusually simple genomic features in the hot-spring red alga Cyanidioschyzon merolae.</title>
        <authorList>
            <person name="Nozaki H."/>
            <person name="Takano H."/>
            <person name="Misumi O."/>
            <person name="Terasawa K."/>
            <person name="Matsuzaki M."/>
            <person name="Maruyama S."/>
            <person name="Nishida K."/>
            <person name="Yagisawa F."/>
            <person name="Yoshida Y."/>
            <person name="Fujiwara T."/>
            <person name="Takio S."/>
            <person name="Tamura K."/>
            <person name="Chung S.J."/>
            <person name="Nakamura S."/>
            <person name="Kuroiwa H."/>
            <person name="Tanaka K."/>
            <person name="Sato N."/>
            <person name="Kuroiwa T."/>
        </authorList>
    </citation>
    <scope>NUCLEOTIDE SEQUENCE [LARGE SCALE GENOMIC DNA]</scope>
    <source>
        <strain evidence="12 13">10D</strain>
    </source>
</reference>
<organism evidence="12 13">
    <name type="scientific">Cyanidioschyzon merolae (strain NIES-3377 / 10D)</name>
    <name type="common">Unicellular red alga</name>
    <dbReference type="NCBI Taxonomy" id="280699"/>
    <lineage>
        <taxon>Eukaryota</taxon>
        <taxon>Rhodophyta</taxon>
        <taxon>Bangiophyceae</taxon>
        <taxon>Cyanidiales</taxon>
        <taxon>Cyanidiaceae</taxon>
        <taxon>Cyanidioschyzon</taxon>
    </lineage>
</organism>
<evidence type="ECO:0000256" key="7">
    <source>
        <dbReference type="ARBA" id="ARBA00023125"/>
    </source>
</evidence>
<dbReference type="InterPro" id="IPR023406">
    <property type="entry name" value="Topo_IA_AS"/>
</dbReference>
<dbReference type="InterPro" id="IPR028612">
    <property type="entry name" value="Topoisom_1_IA"/>
</dbReference>
<dbReference type="RefSeq" id="XP_005536404.1">
    <property type="nucleotide sequence ID" value="XM_005536347.1"/>
</dbReference>
<dbReference type="InterPro" id="IPR003601">
    <property type="entry name" value="Topo_IA_2"/>
</dbReference>
<feature type="domain" description="Toprim" evidence="10">
    <location>
        <begin position="140"/>
        <end position="264"/>
    </location>
</feature>
<dbReference type="Pfam" id="PF13368">
    <property type="entry name" value="Toprim_C_rpt"/>
    <property type="match status" value="2"/>
</dbReference>
<dbReference type="AlphaFoldDB" id="M1VH35"/>
<evidence type="ECO:0000256" key="3">
    <source>
        <dbReference type="ARBA" id="ARBA00012891"/>
    </source>
</evidence>
<dbReference type="STRING" id="280699.M1VH35"/>
<evidence type="ECO:0000256" key="2">
    <source>
        <dbReference type="ARBA" id="ARBA00009446"/>
    </source>
</evidence>
<dbReference type="SMART" id="SM00437">
    <property type="entry name" value="TOP1Ac"/>
    <property type="match status" value="1"/>
</dbReference>
<feature type="compositionally biased region" description="Low complexity" evidence="9">
    <location>
        <begin position="1052"/>
        <end position="1064"/>
    </location>
</feature>
<accession>M1VH35</accession>
<dbReference type="InterPro" id="IPR005733">
    <property type="entry name" value="TopoI_bac-type"/>
</dbReference>
<dbReference type="PROSITE" id="PS00396">
    <property type="entry name" value="TOPO_IA_1"/>
    <property type="match status" value="1"/>
</dbReference>
<dbReference type="Gramene" id="CMI252CT">
    <property type="protein sequence ID" value="CMI252CT"/>
    <property type="gene ID" value="CMI252C"/>
</dbReference>
<dbReference type="SUPFAM" id="SSF56712">
    <property type="entry name" value="Prokaryotic type I DNA topoisomerase"/>
    <property type="match status" value="1"/>
</dbReference>
<protein>
    <recommendedName>
        <fullName evidence="3">DNA topoisomerase</fullName>
        <ecNumber evidence="3">5.6.2.1</ecNumber>
    </recommendedName>
</protein>
<feature type="region of interest" description="Disordered" evidence="9">
    <location>
        <begin position="66"/>
        <end position="133"/>
    </location>
</feature>
<dbReference type="OMA" id="YAQPKQR"/>
<dbReference type="eggNOG" id="KOG1956">
    <property type="taxonomic scope" value="Eukaryota"/>
</dbReference>
<gene>
    <name evidence="12" type="ORF">CYME_CMI252C</name>
</gene>
<dbReference type="PROSITE" id="PS50880">
    <property type="entry name" value="TOPRIM"/>
    <property type="match status" value="1"/>
</dbReference>
<evidence type="ECO:0000256" key="5">
    <source>
        <dbReference type="ARBA" id="ARBA00022842"/>
    </source>
</evidence>
<sequence>MWVGGAWPTPLDSVTRVLPACWRLHAAAKWKPSFHRQVTVPSRGYAPQIRELSSSRTEALRRSIPLRAQLEPESNERGSKPTAAKRAPRTSRRKVTGLKAARSSKTAVAKATAQSDGVQHSTEAAERSPLDNEAAVGNRKALVIVESPAKARTIQKFLPPNYIVESCMGHVRDLPQTARQVPAELKEHAWARLGVDVEDSFRPLYVVPENRRETVERLREQLTQANELVLATDEDREGEAISWHLVELLQPQVPVRRAVFHEITEDAIQEAFQSFRDIDMNLVHAQETRRILDRLAGYTLSPLLWKKIAPGLSAGRVQSVALAMIVERELERLRFRSAQYWSILAQLRIEHVQGTESPILEAELVRIGEARLAIGKDFDGRTGKLREDVQSENTNGRVKVIWLDEPTANRLAAEAQSAPPGSFRIVSIERRQVTRTPPLAFTTSTLQQEASRRLRVTTLQVMRAAQSLYEGGYITYMRTDSPQLSMQATEAARRAAAERFGAEQAVPAQAAPRKTSKKPKGAQEAHEAIRPAGRAFTPPEALSLEPLEKRLYELIYYRTLASEMQPAKLRQTTLTIEGPKEMLFRASGTEVEFPGWLLAYEALRRVHEHVSESGSAASVNEDSALDEQGLLPRDVHLSEGDSLTAVAVDPVLHETKAPARYTEASLVKELETNGVGRPSTYVSIIETLLERSYVIRKGSSGSASSLVPTLTAFVVVRFLQHHFPNFVDVRFTSEMEAALDLIARGEADRIAYLQQYYCGESGLAAAVRAKSDTIDVNEARRVYLPALEGDAAAPEVTGEAKTTAADGERKEWPKPLVYVGPYGPYVVYGEKVSLPREISAEQVTLDTLRRLAEQRKCAAELGVDPQTGMHVYLRTGPYGPYVQLGEDPGSMASHTSTEKSAAPSTDDAAPTDKQLDSAREASPGTSARSTRRARGTGTSARAPHEKPKRVSLPSWLDPARVDLELALRLLSLPRIVGEHPATGEIIRAGYGRLGPYLLYQDKFTSLSKYEPGGASDPLFIDLETAVHILDTAKTSKSRSRSTKSKTSDAAEEANGASSESADAAPTENDQLKAPPRRGTAPRTRSRKTSG</sequence>
<comment type="catalytic activity">
    <reaction evidence="1">
        <text>ATP-independent breakage of single-stranded DNA, followed by passage and rejoining.</text>
        <dbReference type="EC" id="5.6.2.1"/>
    </reaction>
</comment>
<dbReference type="InterPro" id="IPR013497">
    <property type="entry name" value="Topo_IA_cen"/>
</dbReference>
<dbReference type="InterPro" id="IPR003602">
    <property type="entry name" value="Topo_IA_DNA-bd_dom"/>
</dbReference>
<dbReference type="InterPro" id="IPR013825">
    <property type="entry name" value="Topo_IA_cen_sub2"/>
</dbReference>
<evidence type="ECO:0000313" key="13">
    <source>
        <dbReference type="Proteomes" id="UP000007014"/>
    </source>
</evidence>
<feature type="compositionally biased region" description="Polar residues" evidence="9">
    <location>
        <begin position="112"/>
        <end position="122"/>
    </location>
</feature>
<keyword evidence="7" id="KW-0238">DNA-binding</keyword>
<dbReference type="Gene3D" id="3.40.50.140">
    <property type="match status" value="1"/>
</dbReference>
<name>M1VH35_CYAM1</name>
<feature type="region of interest" description="Disordered" evidence="9">
    <location>
        <begin position="1032"/>
        <end position="1090"/>
    </location>
</feature>
<reference evidence="12 13" key="1">
    <citation type="journal article" date="2004" name="Nature">
        <title>Genome sequence of the ultrasmall unicellular red alga Cyanidioschyzon merolae 10D.</title>
        <authorList>
            <person name="Matsuzaki M."/>
            <person name="Misumi O."/>
            <person name="Shin-i T."/>
            <person name="Maruyama S."/>
            <person name="Takahara M."/>
            <person name="Miyagishima S."/>
            <person name="Mori T."/>
            <person name="Nishida K."/>
            <person name="Yagisawa F."/>
            <person name="Nishida K."/>
            <person name="Yoshida Y."/>
            <person name="Nishimura Y."/>
            <person name="Nakao S."/>
            <person name="Kobayashi T."/>
            <person name="Momoyama Y."/>
            <person name="Higashiyama T."/>
            <person name="Minoda A."/>
            <person name="Sano M."/>
            <person name="Nomoto H."/>
            <person name="Oishi K."/>
            <person name="Hayashi H."/>
            <person name="Ohta F."/>
            <person name="Nishizaka S."/>
            <person name="Haga S."/>
            <person name="Miura S."/>
            <person name="Morishita T."/>
            <person name="Kabeya Y."/>
            <person name="Terasawa K."/>
            <person name="Suzuki Y."/>
            <person name="Ishii Y."/>
            <person name="Asakawa S."/>
            <person name="Takano H."/>
            <person name="Ohta N."/>
            <person name="Kuroiwa H."/>
            <person name="Tanaka K."/>
            <person name="Shimizu N."/>
            <person name="Sugano S."/>
            <person name="Sato N."/>
            <person name="Nozaki H."/>
            <person name="Ogasawara N."/>
            <person name="Kohara Y."/>
            <person name="Kuroiwa T."/>
        </authorList>
    </citation>
    <scope>NUCLEOTIDE SEQUENCE [LARGE SCALE GENOMIC DNA]</scope>
    <source>
        <strain evidence="12 13">10D</strain>
    </source>
</reference>
<dbReference type="Gene3D" id="1.10.460.10">
    <property type="entry name" value="Topoisomerase I, domain 2"/>
    <property type="match status" value="1"/>
</dbReference>
<dbReference type="GO" id="GO:0003917">
    <property type="term" value="F:DNA topoisomerase type I (single strand cut, ATP-independent) activity"/>
    <property type="evidence" value="ECO:0007669"/>
    <property type="project" value="UniProtKB-EC"/>
</dbReference>
<feature type="region of interest" description="Disordered" evidence="9">
    <location>
        <begin position="502"/>
        <end position="528"/>
    </location>
</feature>
<evidence type="ECO:0000256" key="1">
    <source>
        <dbReference type="ARBA" id="ARBA00000213"/>
    </source>
</evidence>
<proteinExistence type="inferred from homology"/>
<dbReference type="Pfam" id="PF01751">
    <property type="entry name" value="Toprim"/>
    <property type="match status" value="1"/>
</dbReference>